<dbReference type="EMBL" id="DF830089">
    <property type="protein sequence ID" value="GAK67854.1"/>
    <property type="molecule type" value="Genomic_DNA"/>
</dbReference>
<reference evidence="1" key="1">
    <citation type="submission" date="2014-07" db="EMBL/GenBank/DDBJ databases">
        <title>Draft genome sequence of the yeast Pseudozyma antarctica JCM 10317 known as a producer of lipase B which used in a wide range of industrial applications.</title>
        <authorList>
            <person name="Morita T."/>
            <person name="Saika A."/>
            <person name="Koike H."/>
        </authorList>
    </citation>
    <scope>NUCLEOTIDE SEQUENCE</scope>
    <source>
        <strain evidence="1">JCM 10317</strain>
    </source>
</reference>
<evidence type="ECO:0000313" key="2">
    <source>
        <dbReference type="Proteomes" id="UP000053758"/>
    </source>
</evidence>
<sequence>MPRTTELDLDTAEAQALLTRSRRCELIRRINRALSHGRASVTAHRRRALASPRAKASVGFNPPRSQAWQILRTCVAGPEQSAAKYEGCLRCSLSSPVLGLYTDILPPSITSGYRYESNEIIAIDAIRPISPSPSRAPNPGVFDDSPPLLPLSPSGPTCAIHAFASWPIRGGLSAPPSLASRVAALDRSSVQILPSLRHVGSSAGYPMNASH</sequence>
<evidence type="ECO:0000313" key="1">
    <source>
        <dbReference type="EMBL" id="GAK67854.1"/>
    </source>
</evidence>
<dbReference type="HOGENOM" id="CLU_1304702_0_0_1"/>
<protein>
    <submittedName>
        <fullName evidence="1">Uncharacterized protein</fullName>
    </submittedName>
</protein>
<dbReference type="RefSeq" id="XP_014653948.1">
    <property type="nucleotide sequence ID" value="XM_014798462.1"/>
</dbReference>
<organism evidence="1">
    <name type="scientific">Pseudozyma antarctica</name>
    <name type="common">Yeast</name>
    <name type="synonym">Candida antarctica</name>
    <dbReference type="NCBI Taxonomy" id="84753"/>
    <lineage>
        <taxon>Eukaryota</taxon>
        <taxon>Fungi</taxon>
        <taxon>Dikarya</taxon>
        <taxon>Basidiomycota</taxon>
        <taxon>Ustilaginomycotina</taxon>
        <taxon>Ustilaginomycetes</taxon>
        <taxon>Ustilaginales</taxon>
        <taxon>Ustilaginaceae</taxon>
        <taxon>Moesziomyces</taxon>
    </lineage>
</organism>
<name>A0A081CMF8_PSEA2</name>
<dbReference type="GeneID" id="26306890"/>
<proteinExistence type="predicted"/>
<accession>A0A081CMF8</accession>
<gene>
    <name evidence="1" type="ORF">PAN0_022c6084</name>
</gene>
<keyword evidence="2" id="KW-1185">Reference proteome</keyword>
<dbReference type="Proteomes" id="UP000053758">
    <property type="component" value="Unassembled WGS sequence"/>
</dbReference>
<dbReference type="AlphaFoldDB" id="A0A081CMF8"/>